<comment type="caution">
    <text evidence="3">The sequence shown here is derived from an EMBL/GenBank/DDBJ whole genome shotgun (WGS) entry which is preliminary data.</text>
</comment>
<gene>
    <name evidence="3" type="ORF">TEOVI_000175200</name>
</gene>
<protein>
    <submittedName>
        <fullName evidence="3">Histone deacetylase 2</fullName>
    </submittedName>
</protein>
<dbReference type="GO" id="GO:0040029">
    <property type="term" value="P:epigenetic regulation of gene expression"/>
    <property type="evidence" value="ECO:0007669"/>
    <property type="project" value="TreeGrafter"/>
</dbReference>
<feature type="compositionally biased region" description="Acidic residues" evidence="1">
    <location>
        <begin position="472"/>
        <end position="498"/>
    </location>
</feature>
<dbReference type="Gene3D" id="3.40.800.20">
    <property type="entry name" value="Histone deacetylase domain"/>
    <property type="match status" value="1"/>
</dbReference>
<dbReference type="InterPro" id="IPR037138">
    <property type="entry name" value="His_deacetylse_dom_sf"/>
</dbReference>
<sequence>MVVEPPASIPPVAVIVSTDVDAPASLPALQHNKLIIDMVRHYGCTPFPRKEVGGEAAFCNDIFEWVDRNLPSVDVEDMTVFHDESYVRYLSLREVASGDDEHVLSFSGCSNIRGTPSKRFASRRCSAPLPPFVLFPQNGDKRFNLVGDSAPFSGMWRFTQAVVSGTLAATRLLAQPSRFAAIHWMGGKHNAKRASAGGSCLVNDVVLAVLELRKLLPANRNVVLAVDLDAHHGDGAQEAFLSDPRVVTLSLHAYGIGIFPGTGSLEEIGSGLGRGYTMNIPLPVGATDALVVPMAQRGIYSAFRRAGVELGAVVVVCGSNSLSGDPYGLLNLTIGGYQRILRTLLTESASHSAKVLMLGGSCNVDVVAARLAGVLTRDVFSCATALRNGETSYFSWSPDLSTDKGVEVPEDCEYFTMYGPSFLMHSLPLAVVDEVHHFPPDSVLFSRMRQIAAKGERNSQMRDRAARKTVIEDDEEEESESEEEDTDEEEETESEGDENTSSQEGTDEEVVIDEDEETNCEGDEDTSSQEGNDEEEDTDETVLTDHVREGFPCLKERICGSLSEGQ</sequence>
<evidence type="ECO:0000256" key="1">
    <source>
        <dbReference type="SAM" id="MobiDB-lite"/>
    </source>
</evidence>
<feature type="compositionally biased region" description="Basic and acidic residues" evidence="1">
    <location>
        <begin position="454"/>
        <end position="471"/>
    </location>
</feature>
<evidence type="ECO:0000313" key="4">
    <source>
        <dbReference type="Proteomes" id="UP000195570"/>
    </source>
</evidence>
<dbReference type="InterPro" id="IPR000286">
    <property type="entry name" value="HDACs"/>
</dbReference>
<accession>A0A1G4IDE3</accession>
<dbReference type="PRINTS" id="PR01270">
    <property type="entry name" value="HDASUPER"/>
</dbReference>
<dbReference type="SUPFAM" id="SSF52768">
    <property type="entry name" value="Arginase/deacetylase"/>
    <property type="match status" value="1"/>
</dbReference>
<dbReference type="GO" id="GO:0004407">
    <property type="term" value="F:histone deacetylase activity"/>
    <property type="evidence" value="ECO:0007669"/>
    <property type="project" value="TreeGrafter"/>
</dbReference>
<name>A0A1G4IDE3_TRYEQ</name>
<feature type="compositionally biased region" description="Basic and acidic residues" evidence="1">
    <location>
        <begin position="543"/>
        <end position="552"/>
    </location>
</feature>
<feature type="domain" description="Histone deacetylase" evidence="2">
    <location>
        <begin position="70"/>
        <end position="365"/>
    </location>
</feature>
<dbReference type="PANTHER" id="PTHR10625:SF10">
    <property type="entry name" value="HISTONE DEACETYLASE HDAC1"/>
    <property type="match status" value="1"/>
</dbReference>
<dbReference type="EMBL" id="CZPT02001381">
    <property type="protein sequence ID" value="SCU70179.1"/>
    <property type="molecule type" value="Genomic_DNA"/>
</dbReference>
<dbReference type="VEuPathDB" id="TriTrypDB:TEOVI_000175200"/>
<reference evidence="3" key="1">
    <citation type="submission" date="2016-09" db="EMBL/GenBank/DDBJ databases">
        <authorList>
            <person name="Hebert L."/>
            <person name="Moumen B."/>
        </authorList>
    </citation>
    <scope>NUCLEOTIDE SEQUENCE [LARGE SCALE GENOMIC DNA]</scope>
    <source>
        <strain evidence="3">OVI</strain>
    </source>
</reference>
<dbReference type="InterPro" id="IPR023696">
    <property type="entry name" value="Ureohydrolase_dom_sf"/>
</dbReference>
<feature type="region of interest" description="Disordered" evidence="1">
    <location>
        <begin position="454"/>
        <end position="552"/>
    </location>
</feature>
<dbReference type="RefSeq" id="XP_067081036.1">
    <property type="nucleotide sequence ID" value="XM_067224935.1"/>
</dbReference>
<organism evidence="3 4">
    <name type="scientific">Trypanosoma equiperdum</name>
    <dbReference type="NCBI Taxonomy" id="5694"/>
    <lineage>
        <taxon>Eukaryota</taxon>
        <taxon>Discoba</taxon>
        <taxon>Euglenozoa</taxon>
        <taxon>Kinetoplastea</taxon>
        <taxon>Metakinetoplastina</taxon>
        <taxon>Trypanosomatida</taxon>
        <taxon>Trypanosomatidae</taxon>
        <taxon>Trypanosoma</taxon>
    </lineage>
</organism>
<proteinExistence type="predicted"/>
<evidence type="ECO:0000259" key="2">
    <source>
        <dbReference type="Pfam" id="PF00850"/>
    </source>
</evidence>
<dbReference type="Proteomes" id="UP000195570">
    <property type="component" value="Unassembled WGS sequence"/>
</dbReference>
<dbReference type="AlphaFoldDB" id="A0A1G4IDE3"/>
<dbReference type="Pfam" id="PF00850">
    <property type="entry name" value="Hist_deacetyl"/>
    <property type="match status" value="1"/>
</dbReference>
<dbReference type="InterPro" id="IPR023801">
    <property type="entry name" value="His_deacetylse_dom"/>
</dbReference>
<dbReference type="GeneID" id="92375692"/>
<keyword evidence="4" id="KW-1185">Reference proteome</keyword>
<feature type="compositionally biased region" description="Acidic residues" evidence="1">
    <location>
        <begin position="505"/>
        <end position="542"/>
    </location>
</feature>
<evidence type="ECO:0000313" key="3">
    <source>
        <dbReference type="EMBL" id="SCU70179.1"/>
    </source>
</evidence>
<dbReference type="PANTHER" id="PTHR10625">
    <property type="entry name" value="HISTONE DEACETYLASE HDAC1-RELATED"/>
    <property type="match status" value="1"/>
</dbReference>